<dbReference type="InterPro" id="IPR000299">
    <property type="entry name" value="FERM_domain"/>
</dbReference>
<dbReference type="InterPro" id="IPR018979">
    <property type="entry name" value="FERM_N"/>
</dbReference>
<protein>
    <recommendedName>
        <fullName evidence="2">Moesin/ezrin/radixin homolog 1</fullName>
    </recommendedName>
</protein>
<dbReference type="Pfam" id="PF00373">
    <property type="entry name" value="FERM_M"/>
    <property type="match status" value="1"/>
</dbReference>
<evidence type="ECO:0000259" key="6">
    <source>
        <dbReference type="PROSITE" id="PS50057"/>
    </source>
</evidence>
<dbReference type="AlphaFoldDB" id="A0AA39IUY7"/>
<dbReference type="FunFam" id="3.10.20.90:FF:000039">
    <property type="entry name" value="Tyrosine-protein phosphatase non-receptor type"/>
    <property type="match status" value="1"/>
</dbReference>
<dbReference type="SUPFAM" id="SSF54236">
    <property type="entry name" value="Ubiquitin-like"/>
    <property type="match status" value="1"/>
</dbReference>
<dbReference type="InterPro" id="IPR019748">
    <property type="entry name" value="FERM_central"/>
</dbReference>
<feature type="region of interest" description="Disordered" evidence="4">
    <location>
        <begin position="675"/>
        <end position="700"/>
    </location>
</feature>
<keyword evidence="5" id="KW-0812">Transmembrane</keyword>
<dbReference type="GO" id="GO:0005856">
    <property type="term" value="C:cytoskeleton"/>
    <property type="evidence" value="ECO:0007669"/>
    <property type="project" value="TreeGrafter"/>
</dbReference>
<dbReference type="PROSITE" id="PS00660">
    <property type="entry name" value="FERM_1"/>
    <property type="match status" value="1"/>
</dbReference>
<feature type="compositionally biased region" description="Polar residues" evidence="4">
    <location>
        <begin position="690"/>
        <end position="700"/>
    </location>
</feature>
<dbReference type="InterPro" id="IPR019747">
    <property type="entry name" value="FERM_CS"/>
</dbReference>
<dbReference type="Gene3D" id="3.10.20.90">
    <property type="entry name" value="Phosphatidylinositol 3-kinase Catalytic Subunit, Chain A, domain 1"/>
    <property type="match status" value="1"/>
</dbReference>
<dbReference type="GO" id="GO:0005912">
    <property type="term" value="C:adherens junction"/>
    <property type="evidence" value="ECO:0007669"/>
    <property type="project" value="UniProtKB-SubCell"/>
</dbReference>
<dbReference type="InterPro" id="IPR029071">
    <property type="entry name" value="Ubiquitin-like_domsf"/>
</dbReference>
<feature type="compositionally biased region" description="Polar residues" evidence="4">
    <location>
        <begin position="60"/>
        <end position="76"/>
    </location>
</feature>
<dbReference type="PANTHER" id="PTHR23280:SF32">
    <property type="entry name" value="FI22325P1"/>
    <property type="match status" value="1"/>
</dbReference>
<dbReference type="EMBL" id="JAUCMV010000001">
    <property type="protein sequence ID" value="KAK0429448.1"/>
    <property type="molecule type" value="Genomic_DNA"/>
</dbReference>
<dbReference type="InterPro" id="IPR000798">
    <property type="entry name" value="Ez/rad/moesin-like"/>
</dbReference>
<dbReference type="SUPFAM" id="SSF50729">
    <property type="entry name" value="PH domain-like"/>
    <property type="match status" value="1"/>
</dbReference>
<evidence type="ECO:0000313" key="7">
    <source>
        <dbReference type="EMBL" id="KAK0429448.1"/>
    </source>
</evidence>
<reference evidence="7" key="1">
    <citation type="submission" date="2023-06" db="EMBL/GenBank/DDBJ databases">
        <title>Genomic analysis of the entomopathogenic nematode Steinernema hermaphroditum.</title>
        <authorList>
            <person name="Schwarz E.M."/>
            <person name="Heppert J.K."/>
            <person name="Baniya A."/>
            <person name="Schwartz H.T."/>
            <person name="Tan C.-H."/>
            <person name="Antoshechkin I."/>
            <person name="Sternberg P.W."/>
            <person name="Goodrich-Blair H."/>
            <person name="Dillman A.R."/>
        </authorList>
    </citation>
    <scope>NUCLEOTIDE SEQUENCE</scope>
    <source>
        <strain evidence="7">PS9179</strain>
        <tissue evidence="7">Whole animal</tissue>
    </source>
</reference>
<dbReference type="InterPro" id="IPR019749">
    <property type="entry name" value="Band_41_domain"/>
</dbReference>
<comment type="caution">
    <text evidence="7">The sequence shown here is derived from an EMBL/GenBank/DDBJ whole genome shotgun (WGS) entry which is preliminary data.</text>
</comment>
<dbReference type="InterPro" id="IPR035963">
    <property type="entry name" value="FERM_2"/>
</dbReference>
<keyword evidence="5" id="KW-1133">Transmembrane helix</keyword>
<dbReference type="Gene3D" id="2.30.29.30">
    <property type="entry name" value="Pleckstrin-homology domain (PH domain)/Phosphotyrosine-binding domain (PTB)"/>
    <property type="match status" value="1"/>
</dbReference>
<dbReference type="SMART" id="SM01196">
    <property type="entry name" value="FERM_C"/>
    <property type="match status" value="1"/>
</dbReference>
<name>A0AA39IUY7_9BILA</name>
<dbReference type="GO" id="GO:0008092">
    <property type="term" value="F:cytoskeletal protein binding"/>
    <property type="evidence" value="ECO:0007669"/>
    <property type="project" value="InterPro"/>
</dbReference>
<dbReference type="GO" id="GO:0031032">
    <property type="term" value="P:actomyosin structure organization"/>
    <property type="evidence" value="ECO:0007669"/>
    <property type="project" value="TreeGrafter"/>
</dbReference>
<feature type="domain" description="FERM" evidence="6">
    <location>
        <begin position="93"/>
        <end position="373"/>
    </location>
</feature>
<dbReference type="FunFam" id="1.20.80.10:FF:000006">
    <property type="entry name" value="FERM domain-containing protein 5 isoform X1"/>
    <property type="match status" value="1"/>
</dbReference>
<evidence type="ECO:0000256" key="4">
    <source>
        <dbReference type="SAM" id="MobiDB-lite"/>
    </source>
</evidence>
<dbReference type="Gene3D" id="1.20.80.10">
    <property type="match status" value="1"/>
</dbReference>
<dbReference type="CDD" id="cd17102">
    <property type="entry name" value="FERM_F1_FRMD3"/>
    <property type="match status" value="1"/>
</dbReference>
<dbReference type="InterPro" id="IPR018980">
    <property type="entry name" value="FERM_PH-like_C"/>
</dbReference>
<organism evidence="7 8">
    <name type="scientific">Steinernema hermaphroditum</name>
    <dbReference type="NCBI Taxonomy" id="289476"/>
    <lineage>
        <taxon>Eukaryota</taxon>
        <taxon>Metazoa</taxon>
        <taxon>Ecdysozoa</taxon>
        <taxon>Nematoda</taxon>
        <taxon>Chromadorea</taxon>
        <taxon>Rhabditida</taxon>
        <taxon>Tylenchina</taxon>
        <taxon>Panagrolaimomorpha</taxon>
        <taxon>Strongyloidoidea</taxon>
        <taxon>Steinernematidae</taxon>
        <taxon>Steinernema</taxon>
    </lineage>
</organism>
<feature type="region of interest" description="Disordered" evidence="4">
    <location>
        <begin position="60"/>
        <end position="79"/>
    </location>
</feature>
<dbReference type="PRINTS" id="PR00661">
    <property type="entry name" value="ERMFAMILY"/>
</dbReference>
<feature type="compositionally biased region" description="Low complexity" evidence="4">
    <location>
        <begin position="678"/>
        <end position="689"/>
    </location>
</feature>
<feature type="region of interest" description="Disordered" evidence="4">
    <location>
        <begin position="551"/>
        <end position="578"/>
    </location>
</feature>
<proteinExistence type="predicted"/>
<feature type="transmembrane region" description="Helical" evidence="5">
    <location>
        <begin position="721"/>
        <end position="740"/>
    </location>
</feature>
<dbReference type="Pfam" id="PF09380">
    <property type="entry name" value="FERM_C"/>
    <property type="match status" value="1"/>
</dbReference>
<dbReference type="Pfam" id="PF09379">
    <property type="entry name" value="FERM_N"/>
    <property type="match status" value="1"/>
</dbReference>
<accession>A0AA39IUY7</accession>
<comment type="subcellular location">
    <subcellularLocation>
        <location evidence="1">Cell junction</location>
        <location evidence="1">Adherens junction</location>
    </subcellularLocation>
    <subcellularLocation>
        <location evidence="3">Cell projection</location>
        <location evidence="3">Rhabdomere</location>
    </subcellularLocation>
</comment>
<dbReference type="InterPro" id="IPR011993">
    <property type="entry name" value="PH-like_dom_sf"/>
</dbReference>
<evidence type="ECO:0000256" key="1">
    <source>
        <dbReference type="ARBA" id="ARBA00004536"/>
    </source>
</evidence>
<sequence>MDTKNNLIAEEGARVSSPMSWRNTGICSSQRDKSHHTVCVLKAGATKDNNQTDMATSQAAVAPNGNATSNGGPSTTSKHHHSIFSRLMARGDLRITVQLLDDSDTVTHEFKRSSTGQEVLDYVCQQIDIVEKDYFGLRYQDSNKHRYWIDLTKPISKQIKSDSVVLRLRFRFYPANPILVKEEITRYQLFVQLQRDLLHGRLYCPQNEAAVLAALILQSELGDHDETEHKPGYVSEYKLLLKQSARVEEAIAEAHKTFAGLSPAQAESEFLTRAARYDTYGFDPYAVKDAKQVNTIYIGVNHDGILIYQTNHKLHHIKWANVEKVDYVNKQLRIYPSAVYYQEYLVNKSGVASPNSTLNTSFDSNVFFMRQLTEASAKSAVQMPLADHVADKVLQAVLQMKVQLANLGIFDSVDDVGGKAGKKPMLKFVCPSVLFAKHLWRHILSQQAFFTEDEARTVKPKFSKPRIPLLSRGSTFRLPTRKVLAEIETEPAPRKDPPSHFTRYHLSKQIPRDALDQPWLTGNKYATMPAMRNLKSSTIIEENLVQRKASLTQDKPLLEDHQNKPCSSQVEEKQNGDLVSSVEKTMPLGNAPSGASYRPSILPEDHKENVTVFSIHLVRSEDAGRSSLIREKGRLTEKPRPVSYNFEKVSANISATPMETSINSTLQLDASFDADEGASAATNTSTESTLHSPQRTSTPLFESNVSEQRVEKSMVRKAANVMLSMMLLMLLLVALLITLFESQNEASWTEQFPALEAARHEVYEPCRHYVLNAYRRYFSK</sequence>
<gene>
    <name evidence="7" type="ORF">QR680_011385</name>
</gene>
<dbReference type="PANTHER" id="PTHR23280">
    <property type="entry name" value="4.1 G PROTEIN"/>
    <property type="match status" value="1"/>
</dbReference>
<dbReference type="Proteomes" id="UP001175271">
    <property type="component" value="Unassembled WGS sequence"/>
</dbReference>
<dbReference type="CDD" id="cd14473">
    <property type="entry name" value="FERM_B-lobe"/>
    <property type="match status" value="1"/>
</dbReference>
<evidence type="ECO:0000256" key="2">
    <source>
        <dbReference type="ARBA" id="ARBA00022025"/>
    </source>
</evidence>
<dbReference type="SMART" id="SM00295">
    <property type="entry name" value="B41"/>
    <property type="match status" value="1"/>
</dbReference>
<keyword evidence="5" id="KW-0472">Membrane</keyword>
<dbReference type="InterPro" id="IPR014352">
    <property type="entry name" value="FERM/acyl-CoA-bd_prot_sf"/>
</dbReference>
<dbReference type="SUPFAM" id="SSF47031">
    <property type="entry name" value="Second domain of FERM"/>
    <property type="match status" value="1"/>
</dbReference>
<evidence type="ECO:0000256" key="5">
    <source>
        <dbReference type="SAM" id="Phobius"/>
    </source>
</evidence>
<dbReference type="PROSITE" id="PS50057">
    <property type="entry name" value="FERM_3"/>
    <property type="match status" value="1"/>
</dbReference>
<evidence type="ECO:0000313" key="8">
    <source>
        <dbReference type="Proteomes" id="UP001175271"/>
    </source>
</evidence>
<dbReference type="PRINTS" id="PR00935">
    <property type="entry name" value="BAND41"/>
</dbReference>
<evidence type="ECO:0000256" key="3">
    <source>
        <dbReference type="ARBA" id="ARBA00043944"/>
    </source>
</evidence>
<keyword evidence="8" id="KW-1185">Reference proteome</keyword>